<comment type="caution">
    <text evidence="2">The sequence shown here is derived from an EMBL/GenBank/DDBJ whole genome shotgun (WGS) entry which is preliminary data.</text>
</comment>
<accession>A0A845QD54</accession>
<feature type="domain" description="7(1) septoil knot" evidence="1">
    <location>
        <begin position="17"/>
        <end position="90"/>
    </location>
</feature>
<gene>
    <name evidence="2" type="ORF">GTQ45_09530</name>
</gene>
<dbReference type="InterPro" id="IPR046148">
    <property type="entry name" value="Septknot"/>
</dbReference>
<dbReference type="EMBL" id="WXYQ01000006">
    <property type="protein sequence ID" value="NBG95971.1"/>
    <property type="molecule type" value="Genomic_DNA"/>
</dbReference>
<dbReference type="Proteomes" id="UP000470384">
    <property type="component" value="Unassembled WGS sequence"/>
</dbReference>
<dbReference type="Pfam" id="PF19647">
    <property type="entry name" value="Septknot"/>
    <property type="match status" value="1"/>
</dbReference>
<evidence type="ECO:0000313" key="2">
    <source>
        <dbReference type="EMBL" id="NBG95971.1"/>
    </source>
</evidence>
<dbReference type="OrthoDB" id="514259at2"/>
<dbReference type="AlphaFoldDB" id="A0A845QD54"/>
<keyword evidence="3" id="KW-1185">Reference proteome</keyword>
<evidence type="ECO:0000259" key="1">
    <source>
        <dbReference type="Pfam" id="PF19647"/>
    </source>
</evidence>
<name>A0A845QD54_9HYPH</name>
<proteinExistence type="predicted"/>
<evidence type="ECO:0000313" key="3">
    <source>
        <dbReference type="Proteomes" id="UP000470384"/>
    </source>
</evidence>
<sequence length="91" mass="9653">MAGAAPAHALPTCEFQGIPLFGEVSVVESDPDVRVEVVASGADLRVQWVNRHADECGEWRRVGLGADFTIQIVPTGGDIRIQEVSGNPGLN</sequence>
<reference evidence="2 3" key="1">
    <citation type="journal article" date="2016" name="Int. J. Syst. Evol. Microbiol.">
        <title>Pyruvatibacter mobilis gen. nov., sp. nov., a marine bacterium from the culture broth of Picochlorum sp. 122.</title>
        <authorList>
            <person name="Wang G."/>
            <person name="Tang M."/>
            <person name="Wu H."/>
            <person name="Dai S."/>
            <person name="Li T."/>
            <person name="Chen C."/>
            <person name="He H."/>
            <person name="Fan J."/>
            <person name="Xiang W."/>
            <person name="Li X."/>
        </authorList>
    </citation>
    <scope>NUCLEOTIDE SEQUENCE [LARGE SCALE GENOMIC DNA]</scope>
    <source>
        <strain evidence="2 3">GYP-11</strain>
    </source>
</reference>
<organism evidence="2 3">
    <name type="scientific">Pyruvatibacter mobilis</name>
    <dbReference type="NCBI Taxonomy" id="1712261"/>
    <lineage>
        <taxon>Bacteria</taxon>
        <taxon>Pseudomonadati</taxon>
        <taxon>Pseudomonadota</taxon>
        <taxon>Alphaproteobacteria</taxon>
        <taxon>Hyphomicrobiales</taxon>
        <taxon>Parvibaculaceae</taxon>
        <taxon>Pyruvatibacter</taxon>
    </lineage>
</organism>
<protein>
    <recommendedName>
        <fullName evidence="1">7(1) septoil knot domain-containing protein</fullName>
    </recommendedName>
</protein>